<dbReference type="InterPro" id="IPR018490">
    <property type="entry name" value="cNMP-bd_dom_sf"/>
</dbReference>
<evidence type="ECO:0000259" key="9">
    <source>
        <dbReference type="PROSITE" id="PS50042"/>
    </source>
</evidence>
<dbReference type="Gene3D" id="3.10.580.10">
    <property type="entry name" value="CBS-domain"/>
    <property type="match status" value="1"/>
</dbReference>
<dbReference type="PROSITE" id="PS50042">
    <property type="entry name" value="CNMP_BINDING_3"/>
    <property type="match status" value="1"/>
</dbReference>
<feature type="region of interest" description="Disordered" evidence="7">
    <location>
        <begin position="433"/>
        <end position="459"/>
    </location>
</feature>
<feature type="region of interest" description="Disordered" evidence="7">
    <location>
        <begin position="497"/>
        <end position="578"/>
    </location>
</feature>
<dbReference type="PROSITE" id="PS51846">
    <property type="entry name" value="CNNM"/>
    <property type="match status" value="1"/>
</dbReference>
<protein>
    <submittedName>
        <fullName evidence="11">Uncharacterized protein</fullName>
    </submittedName>
</protein>
<dbReference type="GO" id="GO:0016020">
    <property type="term" value="C:membrane"/>
    <property type="evidence" value="ECO:0007669"/>
    <property type="project" value="UniProtKB-SubCell"/>
</dbReference>
<keyword evidence="12" id="KW-1185">Reference proteome</keyword>
<comment type="caution">
    <text evidence="11">The sequence shown here is derived from an EMBL/GenBank/DDBJ whole genome shotgun (WGS) entry which is preliminary data.</text>
</comment>
<evidence type="ECO:0000256" key="6">
    <source>
        <dbReference type="PROSITE-ProRule" id="PRU01193"/>
    </source>
</evidence>
<evidence type="ECO:0000313" key="12">
    <source>
        <dbReference type="Proteomes" id="UP001295684"/>
    </source>
</evidence>
<dbReference type="Gene3D" id="2.60.120.10">
    <property type="entry name" value="Jelly Rolls"/>
    <property type="match status" value="1"/>
</dbReference>
<evidence type="ECO:0000256" key="3">
    <source>
        <dbReference type="ARBA" id="ARBA00022737"/>
    </source>
</evidence>
<organism evidence="11 12">
    <name type="scientific">Euplotes crassus</name>
    <dbReference type="NCBI Taxonomy" id="5936"/>
    <lineage>
        <taxon>Eukaryota</taxon>
        <taxon>Sar</taxon>
        <taxon>Alveolata</taxon>
        <taxon>Ciliophora</taxon>
        <taxon>Intramacronucleata</taxon>
        <taxon>Spirotrichea</taxon>
        <taxon>Hypotrichia</taxon>
        <taxon>Euplotida</taxon>
        <taxon>Euplotidae</taxon>
        <taxon>Moneuplotes</taxon>
    </lineage>
</organism>
<name>A0AAD1X4B6_EUPCR</name>
<proteinExistence type="predicted"/>
<dbReference type="InterPro" id="IPR002550">
    <property type="entry name" value="CNNM"/>
</dbReference>
<feature type="compositionally biased region" description="Polar residues" evidence="7">
    <location>
        <begin position="564"/>
        <end position="578"/>
    </location>
</feature>
<keyword evidence="4 6" id="KW-1133">Transmembrane helix</keyword>
<keyword evidence="2 6" id="KW-0812">Transmembrane</keyword>
<dbReference type="Pfam" id="PF01595">
    <property type="entry name" value="CNNM"/>
    <property type="match status" value="1"/>
</dbReference>
<feature type="transmembrane region" description="Helical" evidence="8">
    <location>
        <begin position="94"/>
        <end position="112"/>
    </location>
</feature>
<evidence type="ECO:0000259" key="10">
    <source>
        <dbReference type="PROSITE" id="PS51846"/>
    </source>
</evidence>
<feature type="compositionally biased region" description="Basic and acidic residues" evidence="7">
    <location>
        <begin position="433"/>
        <end position="443"/>
    </location>
</feature>
<evidence type="ECO:0000256" key="2">
    <source>
        <dbReference type="ARBA" id="ARBA00022692"/>
    </source>
</evidence>
<dbReference type="AlphaFoldDB" id="A0AAD1X4B6"/>
<accession>A0AAD1X4B6</accession>
<dbReference type="PANTHER" id="PTHR12064:SF94">
    <property type="entry name" value="UNEXTENDED PROTEIN"/>
    <property type="match status" value="1"/>
</dbReference>
<evidence type="ECO:0000256" key="7">
    <source>
        <dbReference type="SAM" id="MobiDB-lite"/>
    </source>
</evidence>
<feature type="domain" description="Cyclic nucleotide-binding" evidence="9">
    <location>
        <begin position="595"/>
        <end position="669"/>
    </location>
</feature>
<dbReference type="InterPro" id="IPR014710">
    <property type="entry name" value="RmlC-like_jellyroll"/>
</dbReference>
<feature type="transmembrane region" description="Helical" evidence="8">
    <location>
        <begin position="6"/>
        <end position="30"/>
    </location>
</feature>
<dbReference type="FunFam" id="3.10.580.10:FF:000006">
    <property type="entry name" value="DUF21 and CBS domain protein"/>
    <property type="match status" value="1"/>
</dbReference>
<reference evidence="11" key="1">
    <citation type="submission" date="2023-07" db="EMBL/GenBank/DDBJ databases">
        <authorList>
            <consortium name="AG Swart"/>
            <person name="Singh M."/>
            <person name="Singh A."/>
            <person name="Seah K."/>
            <person name="Emmerich C."/>
        </authorList>
    </citation>
    <scope>NUCLEOTIDE SEQUENCE</scope>
    <source>
        <strain evidence="11">DP1</strain>
    </source>
</reference>
<dbReference type="SUPFAM" id="SSF54631">
    <property type="entry name" value="CBS-domain pair"/>
    <property type="match status" value="1"/>
</dbReference>
<keyword evidence="3" id="KW-0677">Repeat</keyword>
<dbReference type="PANTHER" id="PTHR12064">
    <property type="entry name" value="METAL TRANSPORTER CNNM"/>
    <property type="match status" value="1"/>
</dbReference>
<feature type="compositionally biased region" description="Basic and acidic residues" evidence="7">
    <location>
        <begin position="521"/>
        <end position="534"/>
    </location>
</feature>
<evidence type="ECO:0000313" key="11">
    <source>
        <dbReference type="EMBL" id="CAI2360224.1"/>
    </source>
</evidence>
<dbReference type="CDD" id="cd04590">
    <property type="entry name" value="CBS_pair_CorC_HlyC_assoc"/>
    <property type="match status" value="1"/>
</dbReference>
<dbReference type="SUPFAM" id="SSF51206">
    <property type="entry name" value="cAMP-binding domain-like"/>
    <property type="match status" value="1"/>
</dbReference>
<sequence length="669" mass="75219">MVEWWRLLMIFVLVCMSALFSGLTLGLMGLDTRNLELLTMGPFEDKEAEKQAKYAKKILPLRRSGNLLLCTLLLGNVAVNALLSIFLADLTSGMVGFFASTTLIVIFGEITPQSICSRYGLAIGAYTVYVVRVFIVLLYVIAKPIAIILDCILGEELGNILSKNQMKKLFEMYENDKLLDPDERKLMVAALEIQDKKAKTIMTPMDKIYMLDINTRLTEDKIHEIYLQGFSRIPIFDGKRDNVVGILLVRDLLVINHSKEAVVLKQLGSLIIRDLIVVDAESRLAPILKEFKKGTSHMCLVRSIVNTGEADPYYRNLGIISLEDIIEEILQDDIEDEIDQEKQSFKKGDGMAKQKLLDLFSKKQCSKVLSDNERNAVCSYLQKYEEPFKRTAISSSSLEELVAYSQVVNIHSNTQNYDDSESDEEDKRVIEIKDNRKLVDKNNPDGGDSNADQNDIEKQDTDDITIIKASRIKSQFGKRRGISEVIKPSDVTLKFSNVHKTKTPLPGRDHSIPEASEESNYFEHSESEVSKSIDHNNTNAGLADAKYSGDSSEASYSDSRDGSAYNSEDGSGMNRNSYRSSIHDNIRMEDINPVLFVRNAPSQDFYLILRGKVEIISGKDGFRVEIGSFTSIGSNALLEEDYKPDFTAKVLGEAKLLKITRSSYVEYLR</sequence>
<feature type="transmembrane region" description="Helical" evidence="8">
    <location>
        <begin position="119"/>
        <end position="142"/>
    </location>
</feature>
<evidence type="ECO:0000256" key="4">
    <source>
        <dbReference type="ARBA" id="ARBA00022989"/>
    </source>
</evidence>
<comment type="subcellular location">
    <subcellularLocation>
        <location evidence="1">Membrane</location>
        <topology evidence="1">Multi-pass membrane protein</topology>
    </subcellularLocation>
</comment>
<dbReference type="EMBL" id="CAMPGE010001439">
    <property type="protein sequence ID" value="CAI2360224.1"/>
    <property type="molecule type" value="Genomic_DNA"/>
</dbReference>
<dbReference type="InterPro" id="IPR046342">
    <property type="entry name" value="CBS_dom_sf"/>
</dbReference>
<dbReference type="Pfam" id="PF25562">
    <property type="entry name" value="CNBH_CNNM2_C"/>
    <property type="match status" value="1"/>
</dbReference>
<evidence type="ECO:0000256" key="1">
    <source>
        <dbReference type="ARBA" id="ARBA00004141"/>
    </source>
</evidence>
<dbReference type="GO" id="GO:0010960">
    <property type="term" value="P:magnesium ion homeostasis"/>
    <property type="evidence" value="ECO:0007669"/>
    <property type="project" value="InterPro"/>
</dbReference>
<keyword evidence="5 6" id="KW-0472">Membrane</keyword>
<dbReference type="Proteomes" id="UP001295684">
    <property type="component" value="Unassembled WGS sequence"/>
</dbReference>
<evidence type="ECO:0000256" key="5">
    <source>
        <dbReference type="ARBA" id="ARBA00023136"/>
    </source>
</evidence>
<feature type="domain" description="CNNM transmembrane" evidence="10">
    <location>
        <begin position="1"/>
        <end position="183"/>
    </location>
</feature>
<gene>
    <name evidence="11" type="ORF">ECRASSUSDP1_LOCUS1522</name>
</gene>
<dbReference type="InterPro" id="IPR044751">
    <property type="entry name" value="Ion_transp-like_CBS"/>
</dbReference>
<dbReference type="InterPro" id="IPR000595">
    <property type="entry name" value="cNMP-bd_dom"/>
</dbReference>
<feature type="compositionally biased region" description="Low complexity" evidence="7">
    <location>
        <begin position="548"/>
        <end position="557"/>
    </location>
</feature>
<evidence type="ECO:0000256" key="8">
    <source>
        <dbReference type="SAM" id="Phobius"/>
    </source>
</evidence>
<dbReference type="InterPro" id="IPR045095">
    <property type="entry name" value="ACDP"/>
</dbReference>